<dbReference type="Proteomes" id="UP000186364">
    <property type="component" value="Unassembled WGS sequence"/>
</dbReference>
<accession>A0A1Q9AUE6</accession>
<evidence type="ECO:0008006" key="3">
    <source>
        <dbReference type="Google" id="ProtNLM"/>
    </source>
</evidence>
<dbReference type="InterPro" id="IPR011009">
    <property type="entry name" value="Kinase-like_dom_sf"/>
</dbReference>
<dbReference type="EMBL" id="MKIP01000053">
    <property type="protein sequence ID" value="OLP59076.1"/>
    <property type="molecule type" value="Genomic_DNA"/>
</dbReference>
<organism evidence="1 2">
    <name type="scientific">Xaviernesmea oryzae</name>
    <dbReference type="NCBI Taxonomy" id="464029"/>
    <lineage>
        <taxon>Bacteria</taxon>
        <taxon>Pseudomonadati</taxon>
        <taxon>Pseudomonadota</taxon>
        <taxon>Alphaproteobacteria</taxon>
        <taxon>Hyphomicrobiales</taxon>
        <taxon>Rhizobiaceae</taxon>
        <taxon>Rhizobium/Agrobacterium group</taxon>
        <taxon>Xaviernesmea</taxon>
    </lineage>
</organism>
<name>A0A1Q9AUE6_9HYPH</name>
<evidence type="ECO:0000313" key="1">
    <source>
        <dbReference type="EMBL" id="OLP59076.1"/>
    </source>
</evidence>
<keyword evidence="2" id="KW-1185">Reference proteome</keyword>
<dbReference type="SUPFAM" id="SSF56112">
    <property type="entry name" value="Protein kinase-like (PK-like)"/>
    <property type="match status" value="1"/>
</dbReference>
<gene>
    <name evidence="1" type="ORF">BJF93_03900</name>
</gene>
<reference evidence="1 2" key="1">
    <citation type="submission" date="2016-09" db="EMBL/GenBank/DDBJ databases">
        <title>Rhizobium sp. nov., a novel species isolated from the rice rhizosphere.</title>
        <authorList>
            <person name="Zhao J."/>
            <person name="Zhang X."/>
        </authorList>
    </citation>
    <scope>NUCLEOTIDE SEQUENCE [LARGE SCALE GENOMIC DNA]</scope>
    <source>
        <strain evidence="1 2">1.7048</strain>
    </source>
</reference>
<dbReference type="AlphaFoldDB" id="A0A1Q9AUE6"/>
<proteinExistence type="predicted"/>
<sequence length="282" mass="30970">MLQELDDTDVERMLAALAGSSKRVQRVALSGGRALWIKRYEGLTPSLLRGTMLRRLAARLGPNARMLAPSPRLSAEASAQGEKRRIEALAAAGFRVPRILYQGPAALVLSDLGPNVLALMKALSPVDPQGHDALLVRCARELGRLHAAGLCHGRPHPRDFALDSQGFGFLDLEEDPAAVMPMPLAQARDFWLLFLQVASRALARETLEQALAAWRENRPNAAETALDDIIPMLARFLPLARFALRLRRGADIDRFILATDYLRSAVLLAHPHGQTGQNRFTT</sequence>
<protein>
    <recommendedName>
        <fullName evidence="3">Serine/threonine protein phosphatase</fullName>
    </recommendedName>
</protein>
<evidence type="ECO:0000313" key="2">
    <source>
        <dbReference type="Proteomes" id="UP000186364"/>
    </source>
</evidence>
<comment type="caution">
    <text evidence="1">The sequence shown here is derived from an EMBL/GenBank/DDBJ whole genome shotgun (WGS) entry which is preliminary data.</text>
</comment>